<sequence>MTLPPASPAIAVVLVRTRNPLNIGAAARAMINFGFHDLRVVEPFDLAWQEARSAVGAASILASARECSTLADAVADCTCVLGTSAIGDRQPLQPIVDLPAALPWLAQRVAGRIALVFGQEKHGLTNHDLSHCDAILRIPTLPEQASMNLGQAVAVCLYEFARSGHAPTATEAPKAAPAADLERLTASLHRLLCISGYIKPIAAQGALLEARALIHRLTLNREDTHLLTGMLAKIERKLAR</sequence>
<evidence type="ECO:0000256" key="1">
    <source>
        <dbReference type="ARBA" id="ARBA00007228"/>
    </source>
</evidence>
<dbReference type="Pfam" id="PF00588">
    <property type="entry name" value="SpoU_methylase"/>
    <property type="match status" value="1"/>
</dbReference>
<reference evidence="7 8" key="1">
    <citation type="journal article" date="2009" name="Appl. Environ. Microbiol.">
        <title>Three genomes from the phylum Acidobacteria provide insight into the lifestyles of these microorganisms in soils.</title>
        <authorList>
            <person name="Ward N.L."/>
            <person name="Challacombe J.F."/>
            <person name="Janssen P.H."/>
            <person name="Henrissat B."/>
            <person name="Coutinho P.M."/>
            <person name="Wu M."/>
            <person name="Xie G."/>
            <person name="Haft D.H."/>
            <person name="Sait M."/>
            <person name="Badger J."/>
            <person name="Barabote R.D."/>
            <person name="Bradley B."/>
            <person name="Brettin T.S."/>
            <person name="Brinkac L.M."/>
            <person name="Bruce D."/>
            <person name="Creasy T."/>
            <person name="Daugherty S.C."/>
            <person name="Davidsen T.M."/>
            <person name="DeBoy R.T."/>
            <person name="Detter J.C."/>
            <person name="Dodson R.J."/>
            <person name="Durkin A.S."/>
            <person name="Ganapathy A."/>
            <person name="Gwinn-Giglio M."/>
            <person name="Han C.S."/>
            <person name="Khouri H."/>
            <person name="Kiss H."/>
            <person name="Kothari S.P."/>
            <person name="Madupu R."/>
            <person name="Nelson K.E."/>
            <person name="Nelson W.C."/>
            <person name="Paulsen I."/>
            <person name="Penn K."/>
            <person name="Ren Q."/>
            <person name="Rosovitz M.J."/>
            <person name="Selengut J.D."/>
            <person name="Shrivastava S."/>
            <person name="Sullivan S.A."/>
            <person name="Tapia R."/>
            <person name="Thompson L.S."/>
            <person name="Watkins K.L."/>
            <person name="Yang Q."/>
            <person name="Yu C."/>
            <person name="Zafar N."/>
            <person name="Zhou L."/>
            <person name="Kuske C.R."/>
        </authorList>
    </citation>
    <scope>NUCLEOTIDE SEQUENCE [LARGE SCALE GENOMIC DNA]</scope>
    <source>
        <strain evidence="8">ATCC 51196 / DSM 11244 / BCRC 80197 / JCM 7670 / NBRC 15755 / NCIMB 13165 / 161</strain>
    </source>
</reference>
<comment type="subcellular location">
    <subcellularLocation>
        <location evidence="5">Cytoplasm</location>
    </subcellularLocation>
</comment>
<dbReference type="InterPro" id="IPR029026">
    <property type="entry name" value="tRNA_m1G_MTases_N"/>
</dbReference>
<dbReference type="KEGG" id="aca:ACP_0538"/>
<dbReference type="PANTHER" id="PTHR42786:SF2">
    <property type="entry name" value="TRNA (CYTIDINE_URIDINE-2'-O-)-METHYLTRANSFERASE TRMJ"/>
    <property type="match status" value="1"/>
</dbReference>
<dbReference type="InterPro" id="IPR029028">
    <property type="entry name" value="Alpha/beta_knot_MTases"/>
</dbReference>
<keyword evidence="2 5" id="KW-0489">Methyltransferase</keyword>
<comment type="function">
    <text evidence="5">Catalyzes the formation of 2'O-methylated cytidine (Cm32) or 2'O-methylated uridine (Um32) at position 32 in tRNA.</text>
</comment>
<comment type="catalytic activity">
    <reaction evidence="5">
        <text>uridine(32) in tRNA + S-adenosyl-L-methionine = 2'-O-methyluridine(32) in tRNA + S-adenosyl-L-homocysteine + H(+)</text>
        <dbReference type="Rhea" id="RHEA:42936"/>
        <dbReference type="Rhea" id="RHEA-COMP:10107"/>
        <dbReference type="Rhea" id="RHEA-COMP:10290"/>
        <dbReference type="ChEBI" id="CHEBI:15378"/>
        <dbReference type="ChEBI" id="CHEBI:57856"/>
        <dbReference type="ChEBI" id="CHEBI:59789"/>
        <dbReference type="ChEBI" id="CHEBI:65315"/>
        <dbReference type="ChEBI" id="CHEBI:74478"/>
        <dbReference type="EC" id="2.1.1.200"/>
    </reaction>
</comment>
<evidence type="ECO:0000256" key="2">
    <source>
        <dbReference type="ARBA" id="ARBA00022603"/>
    </source>
</evidence>
<comment type="similarity">
    <text evidence="1">Belongs to the class IV-like SAM-binding methyltransferase superfamily. RNA methyltransferase TrmH family.</text>
</comment>
<keyword evidence="5" id="KW-0819">tRNA processing</keyword>
<dbReference type="CDD" id="cd18093">
    <property type="entry name" value="SpoU-like_TrmJ"/>
    <property type="match status" value="1"/>
</dbReference>
<dbReference type="EC" id="2.1.1.200" evidence="5"/>
<dbReference type="AlphaFoldDB" id="C1F137"/>
<dbReference type="RefSeq" id="WP_012680928.1">
    <property type="nucleotide sequence ID" value="NC_012483.1"/>
</dbReference>
<keyword evidence="4 5" id="KW-0949">S-adenosyl-L-methionine</keyword>
<keyword evidence="5" id="KW-0963">Cytoplasm</keyword>
<dbReference type="GO" id="GO:0106339">
    <property type="term" value="F:tRNA (cytidine(32)-2'-O)-methyltransferase activity"/>
    <property type="evidence" value="ECO:0007669"/>
    <property type="project" value="RHEA"/>
</dbReference>
<dbReference type="GO" id="GO:0003723">
    <property type="term" value="F:RNA binding"/>
    <property type="evidence" value="ECO:0007669"/>
    <property type="project" value="InterPro"/>
</dbReference>
<dbReference type="Proteomes" id="UP000002207">
    <property type="component" value="Chromosome"/>
</dbReference>
<dbReference type="PANTHER" id="PTHR42786">
    <property type="entry name" value="TRNA/RRNA METHYLTRANSFERASE"/>
    <property type="match status" value="1"/>
</dbReference>
<evidence type="ECO:0000259" key="6">
    <source>
        <dbReference type="Pfam" id="PF00588"/>
    </source>
</evidence>
<feature type="domain" description="tRNA/rRNA methyltransferase SpoU type" evidence="6">
    <location>
        <begin position="10"/>
        <end position="158"/>
    </location>
</feature>
<dbReference type="FunCoup" id="C1F137">
    <property type="interactions" value="153"/>
</dbReference>
<keyword evidence="8" id="KW-1185">Reference proteome</keyword>
<evidence type="ECO:0000313" key="8">
    <source>
        <dbReference type="Proteomes" id="UP000002207"/>
    </source>
</evidence>
<comment type="subunit">
    <text evidence="5">Homodimer.</text>
</comment>
<dbReference type="InParanoid" id="C1F137"/>
<dbReference type="PIRSF" id="PIRSF004808">
    <property type="entry name" value="LasT"/>
    <property type="match status" value="1"/>
</dbReference>
<dbReference type="STRING" id="240015.ACP_0538"/>
<name>C1F137_ACIC5</name>
<dbReference type="SUPFAM" id="SSF75217">
    <property type="entry name" value="alpha/beta knot"/>
    <property type="match status" value="1"/>
</dbReference>
<dbReference type="InterPro" id="IPR004384">
    <property type="entry name" value="RNA_MeTrfase_TrmJ/LasT"/>
</dbReference>
<dbReference type="HOGENOM" id="CLU_056931_0_1_0"/>
<evidence type="ECO:0000256" key="4">
    <source>
        <dbReference type="ARBA" id="ARBA00022691"/>
    </source>
</evidence>
<evidence type="ECO:0000256" key="3">
    <source>
        <dbReference type="ARBA" id="ARBA00022679"/>
    </source>
</evidence>
<organism evidence="7 8">
    <name type="scientific">Acidobacterium capsulatum (strain ATCC 51196 / DSM 11244 / BCRC 80197 / JCM 7670 / NBRC 15755 / NCIMB 13165 / 161)</name>
    <dbReference type="NCBI Taxonomy" id="240015"/>
    <lineage>
        <taxon>Bacteria</taxon>
        <taxon>Pseudomonadati</taxon>
        <taxon>Acidobacteriota</taxon>
        <taxon>Terriglobia</taxon>
        <taxon>Terriglobales</taxon>
        <taxon>Acidobacteriaceae</taxon>
        <taxon>Acidobacterium</taxon>
    </lineage>
</organism>
<dbReference type="GO" id="GO:0005829">
    <property type="term" value="C:cytosol"/>
    <property type="evidence" value="ECO:0007669"/>
    <property type="project" value="TreeGrafter"/>
</dbReference>
<accession>C1F137</accession>
<gene>
    <name evidence="5" type="primary">trmJ</name>
    <name evidence="7" type="ordered locus">ACP_0538</name>
</gene>
<comment type="catalytic activity">
    <reaction evidence="5">
        <text>cytidine(32) in tRNA + S-adenosyl-L-methionine = 2'-O-methylcytidine(32) in tRNA + S-adenosyl-L-homocysteine + H(+)</text>
        <dbReference type="Rhea" id="RHEA:42932"/>
        <dbReference type="Rhea" id="RHEA-COMP:10288"/>
        <dbReference type="Rhea" id="RHEA-COMP:10289"/>
        <dbReference type="ChEBI" id="CHEBI:15378"/>
        <dbReference type="ChEBI" id="CHEBI:57856"/>
        <dbReference type="ChEBI" id="CHEBI:59789"/>
        <dbReference type="ChEBI" id="CHEBI:74495"/>
        <dbReference type="ChEBI" id="CHEBI:82748"/>
        <dbReference type="EC" id="2.1.1.200"/>
    </reaction>
</comment>
<dbReference type="Gene3D" id="3.40.1280.10">
    <property type="match status" value="1"/>
</dbReference>
<dbReference type="GO" id="GO:0002128">
    <property type="term" value="P:tRNA nucleoside ribose methylation"/>
    <property type="evidence" value="ECO:0007669"/>
    <property type="project" value="TreeGrafter"/>
</dbReference>
<dbReference type="GO" id="GO:0160206">
    <property type="term" value="F:tRNA (cytidine(32)/uridine(32)-2'-O)-methyltransferase activity"/>
    <property type="evidence" value="ECO:0007669"/>
    <property type="project" value="UniProtKB-EC"/>
</dbReference>
<proteinExistence type="inferred from homology"/>
<keyword evidence="3 7" id="KW-0808">Transferase</keyword>
<dbReference type="OrthoDB" id="9806346at2"/>
<dbReference type="EMBL" id="CP001472">
    <property type="protein sequence ID" value="ACO33877.1"/>
    <property type="molecule type" value="Genomic_DNA"/>
</dbReference>
<dbReference type="NCBIfam" id="TIGR00050">
    <property type="entry name" value="rRNA_methyl_1"/>
    <property type="match status" value="1"/>
</dbReference>
<dbReference type="Gene3D" id="1.10.8.590">
    <property type="match status" value="1"/>
</dbReference>
<dbReference type="eggNOG" id="COG0565">
    <property type="taxonomic scope" value="Bacteria"/>
</dbReference>
<evidence type="ECO:0000256" key="5">
    <source>
        <dbReference type="RuleBase" id="RU362024"/>
    </source>
</evidence>
<dbReference type="InterPro" id="IPR001537">
    <property type="entry name" value="SpoU_MeTrfase"/>
</dbReference>
<protein>
    <recommendedName>
        <fullName evidence="5">tRNA (cytidine/uridine-2'-O-)-methyltransferase TrmJ</fullName>
        <ecNumber evidence="5">2.1.1.200</ecNumber>
    </recommendedName>
    <alternativeName>
        <fullName evidence="5">tRNA (cytidine(32)/uridine(32)-2'-O)-methyltransferase</fullName>
    </alternativeName>
    <alternativeName>
        <fullName evidence="5">tRNA Cm32/Um32 methyltransferase</fullName>
    </alternativeName>
</protein>
<evidence type="ECO:0000313" key="7">
    <source>
        <dbReference type="EMBL" id="ACO33877.1"/>
    </source>
</evidence>